<dbReference type="PANTHER" id="PTHR12072">
    <property type="entry name" value="CWF19, CELL CYCLE CONTROL PROTEIN"/>
    <property type="match status" value="1"/>
</dbReference>
<dbReference type="Pfam" id="PF04676">
    <property type="entry name" value="CwfJ_C_2"/>
    <property type="match status" value="1"/>
</dbReference>
<gene>
    <name evidence="4" type="ORF">D917_09432</name>
</gene>
<evidence type="ECO:0008006" key="6">
    <source>
        <dbReference type="Google" id="ProtNLM"/>
    </source>
</evidence>
<evidence type="ECO:0000259" key="2">
    <source>
        <dbReference type="Pfam" id="PF04676"/>
    </source>
</evidence>
<dbReference type="AlphaFoldDB" id="A0A1Y3ELB0"/>
<sequence>MDEDVLDEIKFWREKLVAMFRTQSLCCIFFETAKNVKHMPHCFLECIPVTNFLINTKQAIMECEDSSRDNAVLIDMKERDVKRVIPAGFSYFVVYFGLEGGMAHIIENESLVPSWFGQEVIGGMLGLEYNQWRKPANEVLEQQVKRVATFKKQLKEFDSTIFQK</sequence>
<feature type="domain" description="Cwf19-like protein C-terminal" evidence="2">
    <location>
        <begin position="70"/>
        <end position="160"/>
    </location>
</feature>
<dbReference type="InterPro" id="IPR006768">
    <property type="entry name" value="Cwf19-like_C_dom-1"/>
</dbReference>
<dbReference type="EMBL" id="LVZM01013934">
    <property type="protein sequence ID" value="OUC43898.1"/>
    <property type="molecule type" value="Genomic_DNA"/>
</dbReference>
<name>A0A1Y3ELB0_9BILA</name>
<accession>A0A1Y3ELB0</accession>
<protein>
    <recommendedName>
        <fullName evidence="6">Cwf19-like protein C-terminal domain-containing protein</fullName>
    </recommendedName>
</protein>
<dbReference type="Pfam" id="PF04677">
    <property type="entry name" value="CwfJ_C_1"/>
    <property type="match status" value="1"/>
</dbReference>
<evidence type="ECO:0000313" key="5">
    <source>
        <dbReference type="Proteomes" id="UP000243006"/>
    </source>
</evidence>
<comment type="caution">
    <text evidence="4">The sequence shown here is derived from an EMBL/GenBank/DDBJ whole genome shotgun (WGS) entry which is preliminary data.</text>
</comment>
<dbReference type="InterPro" id="IPR006767">
    <property type="entry name" value="Cwf19-like_C_dom-2"/>
</dbReference>
<dbReference type="InterPro" id="IPR040194">
    <property type="entry name" value="Cwf19-like"/>
</dbReference>
<proteinExistence type="inferred from homology"/>
<dbReference type="Proteomes" id="UP000243006">
    <property type="component" value="Unassembled WGS sequence"/>
</dbReference>
<feature type="domain" description="Cwf19-like C-terminal" evidence="3">
    <location>
        <begin position="1"/>
        <end position="55"/>
    </location>
</feature>
<evidence type="ECO:0000259" key="3">
    <source>
        <dbReference type="Pfam" id="PF04677"/>
    </source>
</evidence>
<reference evidence="4 5" key="1">
    <citation type="submission" date="2015-04" db="EMBL/GenBank/DDBJ databases">
        <title>Draft genome of the roundworm Trichinella nativa.</title>
        <authorList>
            <person name="Mitreva M."/>
        </authorList>
    </citation>
    <scope>NUCLEOTIDE SEQUENCE [LARGE SCALE GENOMIC DNA]</scope>
    <source>
        <strain evidence="4 5">ISS45</strain>
    </source>
</reference>
<dbReference type="PANTHER" id="PTHR12072:SF5">
    <property type="entry name" value="CWF19-LIKE PROTEIN 2"/>
    <property type="match status" value="1"/>
</dbReference>
<evidence type="ECO:0000313" key="4">
    <source>
        <dbReference type="EMBL" id="OUC43898.1"/>
    </source>
</evidence>
<evidence type="ECO:0000256" key="1">
    <source>
        <dbReference type="ARBA" id="ARBA00006795"/>
    </source>
</evidence>
<dbReference type="GO" id="GO:0071014">
    <property type="term" value="C:post-mRNA release spliceosomal complex"/>
    <property type="evidence" value="ECO:0007669"/>
    <property type="project" value="TreeGrafter"/>
</dbReference>
<comment type="similarity">
    <text evidence="1">Belongs to the CWF19 family.</text>
</comment>
<dbReference type="GO" id="GO:0000398">
    <property type="term" value="P:mRNA splicing, via spliceosome"/>
    <property type="evidence" value="ECO:0007669"/>
    <property type="project" value="TreeGrafter"/>
</dbReference>
<organism evidence="4 5">
    <name type="scientific">Trichinella nativa</name>
    <dbReference type="NCBI Taxonomy" id="6335"/>
    <lineage>
        <taxon>Eukaryota</taxon>
        <taxon>Metazoa</taxon>
        <taxon>Ecdysozoa</taxon>
        <taxon>Nematoda</taxon>
        <taxon>Enoplea</taxon>
        <taxon>Dorylaimia</taxon>
        <taxon>Trichinellida</taxon>
        <taxon>Trichinellidae</taxon>
        <taxon>Trichinella</taxon>
    </lineage>
</organism>